<sequence length="73" mass="8530">MRKAKLNYEIKFAGVGAYQSVYELIDARTGEQLAFEVKQHPRKTRKGVLAYIKRKVAEKFADGQYYLDEEEEI</sequence>
<proteinExistence type="predicted"/>
<evidence type="ECO:0000313" key="1">
    <source>
        <dbReference type="EMBL" id="MED4129475.1"/>
    </source>
</evidence>
<dbReference type="EMBL" id="JAROAS010000036">
    <property type="protein sequence ID" value="MED4129475.1"/>
    <property type="molecule type" value="Genomic_DNA"/>
</dbReference>
<protein>
    <recommendedName>
        <fullName evidence="3">Phage protein</fullName>
    </recommendedName>
</protein>
<evidence type="ECO:0008006" key="3">
    <source>
        <dbReference type="Google" id="ProtNLM"/>
    </source>
</evidence>
<organism evidence="1 2">
    <name type="scientific">Shouchella miscanthi</name>
    <dbReference type="NCBI Taxonomy" id="2598861"/>
    <lineage>
        <taxon>Bacteria</taxon>
        <taxon>Bacillati</taxon>
        <taxon>Bacillota</taxon>
        <taxon>Bacilli</taxon>
        <taxon>Bacillales</taxon>
        <taxon>Bacillaceae</taxon>
        <taxon>Shouchella</taxon>
    </lineage>
</organism>
<dbReference type="RefSeq" id="WP_328238131.1">
    <property type="nucleotide sequence ID" value="NZ_JAROAS010000036.1"/>
</dbReference>
<name>A0ABU6NMQ8_9BACI</name>
<evidence type="ECO:0000313" key="2">
    <source>
        <dbReference type="Proteomes" id="UP001341820"/>
    </source>
</evidence>
<dbReference type="Proteomes" id="UP001341820">
    <property type="component" value="Unassembled WGS sequence"/>
</dbReference>
<gene>
    <name evidence="1" type="ORF">P5F74_15175</name>
</gene>
<reference evidence="1 2" key="1">
    <citation type="submission" date="2023-03" db="EMBL/GenBank/DDBJ databases">
        <title>Bacillus Genome Sequencing.</title>
        <authorList>
            <person name="Dunlap C."/>
        </authorList>
    </citation>
    <scope>NUCLEOTIDE SEQUENCE [LARGE SCALE GENOMIC DNA]</scope>
    <source>
        <strain evidence="1 2">B-4107</strain>
    </source>
</reference>
<keyword evidence="2" id="KW-1185">Reference proteome</keyword>
<accession>A0ABU6NMQ8</accession>
<comment type="caution">
    <text evidence="1">The sequence shown here is derived from an EMBL/GenBank/DDBJ whole genome shotgun (WGS) entry which is preliminary data.</text>
</comment>